<keyword evidence="1" id="KW-0472">Membrane</keyword>
<organism evidence="2 3">
    <name type="scientific">Paraburkholderia bryophila</name>
    <dbReference type="NCBI Taxonomy" id="420952"/>
    <lineage>
        <taxon>Bacteria</taxon>
        <taxon>Pseudomonadati</taxon>
        <taxon>Pseudomonadota</taxon>
        <taxon>Betaproteobacteria</taxon>
        <taxon>Burkholderiales</taxon>
        <taxon>Burkholderiaceae</taxon>
        <taxon>Paraburkholderia</taxon>
    </lineage>
</organism>
<dbReference type="Proteomes" id="UP000248918">
    <property type="component" value="Unassembled WGS sequence"/>
</dbReference>
<dbReference type="AlphaFoldDB" id="A0A329CL16"/>
<dbReference type="RefSeq" id="WP_111931770.1">
    <property type="nucleotide sequence ID" value="NZ_CADFFP010000010.1"/>
</dbReference>
<comment type="caution">
    <text evidence="2">The sequence shown here is derived from an EMBL/GenBank/DDBJ whole genome shotgun (WGS) entry which is preliminary data.</text>
</comment>
<name>A0A329CL16_9BURK</name>
<proteinExistence type="predicted"/>
<evidence type="ECO:0000256" key="1">
    <source>
        <dbReference type="SAM" id="Phobius"/>
    </source>
</evidence>
<accession>A0A329CL16</accession>
<evidence type="ECO:0000313" key="2">
    <source>
        <dbReference type="EMBL" id="RAS34452.1"/>
    </source>
</evidence>
<evidence type="ECO:0000313" key="3">
    <source>
        <dbReference type="Proteomes" id="UP000248918"/>
    </source>
</evidence>
<keyword evidence="1" id="KW-0812">Transmembrane</keyword>
<dbReference type="EMBL" id="QLTK01000006">
    <property type="protein sequence ID" value="RAS34452.1"/>
    <property type="molecule type" value="Genomic_DNA"/>
</dbReference>
<protein>
    <submittedName>
        <fullName evidence="2">Uncharacterized protein</fullName>
    </submittedName>
</protein>
<keyword evidence="1" id="KW-1133">Transmembrane helix</keyword>
<gene>
    <name evidence="2" type="ORF">BX591_106133</name>
</gene>
<dbReference type="OrthoDB" id="9114244at2"/>
<reference evidence="2 3" key="1">
    <citation type="submission" date="2018-06" db="EMBL/GenBank/DDBJ databases">
        <title>Genomic Encyclopedia of Type Strains, Phase III (KMG-III): the genomes of soil and plant-associated and newly described type strains.</title>
        <authorList>
            <person name="Whitman W."/>
        </authorList>
    </citation>
    <scope>NUCLEOTIDE SEQUENCE [LARGE SCALE GENOMIC DNA]</scope>
    <source>
        <strain evidence="2 3">LMG 23644</strain>
    </source>
</reference>
<feature type="transmembrane region" description="Helical" evidence="1">
    <location>
        <begin position="28"/>
        <end position="49"/>
    </location>
</feature>
<sequence>MKSSAAHSTTTHRRTQSPSWITENGLRWALGATIWLVAMVIVVVAIIYAPDSTRANTRLCLEQIANEEHTSLEAFFQNPAQQDAFAQAMTICSR</sequence>